<sequence length="718" mass="74984">MHAMFSRMAIAGKLMTVAGLSIGLLLVLGFSFIIYQSNSVVETLSRDATTAQADSETNALEAELGRVEATARSMTATVATLRQAGARDRGLAMATLKPNIDASPLILGSWVVAEPNGFDGQDAANVGRPGSETGEFMAYWVKNSAGNVVLQPMNGRSEYGRDYYKTPRDSGLPSLIEPYVEEVDGKPVTITSISIPIKADGQVVGVAGVDLALDDISARLGKLKPFGTGKVMLLSNQAMWVAHPDAALRMKPYADPGLDKVKAAIASGETITLDDIDIGGVAVERTIRPVRFKGLNTTWAVVLDVPEATINAPANSLAWQLIVGGILIVGAALAGLFYAARSIIGRPMAELSTAVDRLAKGENLAVPQTDRHDEIGTMARAADVFRQAAADRAAADARAAEEQKLITSAIGDGLAALTDGDLTAEIRTDFPGAYAVLKANFNEAVTGLRRMIGAVMQSAGAIRTGSQEIAQASEDLARRTEANAASLEETSAALAQIDDRLKATAKAATRTVQRADQAISTVSGGRNVADEAVQAMDRVRESAKGIDEVIEGVDKIAFQTRVLAMNAAVEAGRAGEAGRGFAVVADLVSALAMRAEEEAKKARDQLTLTQTDIGTAVEAVQRVDNALASIAEGVGEVHGLLDGMASDNQAQSSAISQISVAVSTMDQSTQQNAAMVEETSAAARNLNSEVNALSEQASQFRIGSEDRGGGHGAGRLAA</sequence>
<feature type="region of interest" description="Disordered" evidence="10">
    <location>
        <begin position="697"/>
        <end position="718"/>
    </location>
</feature>
<dbReference type="PROSITE" id="PS50111">
    <property type="entry name" value="CHEMOTAXIS_TRANSDUC_2"/>
    <property type="match status" value="1"/>
</dbReference>
<dbReference type="Gene3D" id="1.10.287.950">
    <property type="entry name" value="Methyl-accepting chemotaxis protein"/>
    <property type="match status" value="1"/>
</dbReference>
<dbReference type="EMBL" id="PHHF01000071">
    <property type="protein sequence ID" value="PTD17672.1"/>
    <property type="molecule type" value="Genomic_DNA"/>
</dbReference>
<evidence type="ECO:0000313" key="15">
    <source>
        <dbReference type="Proteomes" id="UP000241206"/>
    </source>
</evidence>
<evidence type="ECO:0000256" key="11">
    <source>
        <dbReference type="SAM" id="Phobius"/>
    </source>
</evidence>
<evidence type="ECO:0000256" key="5">
    <source>
        <dbReference type="ARBA" id="ARBA00022989"/>
    </source>
</evidence>
<feature type="coiled-coil region" evidence="9">
    <location>
        <begin position="585"/>
        <end position="612"/>
    </location>
</feature>
<dbReference type="Gene3D" id="3.30.450.20">
    <property type="entry name" value="PAS domain"/>
    <property type="match status" value="2"/>
</dbReference>
<dbReference type="SUPFAM" id="SSF58104">
    <property type="entry name" value="Methyl-accepting chemotaxis protein (MCP) signaling domain"/>
    <property type="match status" value="1"/>
</dbReference>
<evidence type="ECO:0000313" key="14">
    <source>
        <dbReference type="EMBL" id="PTD17672.1"/>
    </source>
</evidence>
<evidence type="ECO:0000256" key="1">
    <source>
        <dbReference type="ARBA" id="ARBA00004651"/>
    </source>
</evidence>
<dbReference type="InterPro" id="IPR003660">
    <property type="entry name" value="HAMP_dom"/>
</dbReference>
<proteinExistence type="inferred from homology"/>
<dbReference type="SMART" id="SM00304">
    <property type="entry name" value="HAMP"/>
    <property type="match status" value="2"/>
</dbReference>
<evidence type="ECO:0000256" key="9">
    <source>
        <dbReference type="SAM" id="Coils"/>
    </source>
</evidence>
<reference evidence="14 15" key="1">
    <citation type="submission" date="2017-11" db="EMBL/GenBank/DDBJ databases">
        <title>Sphingomonas oleivorans sp. nov., isolated from oil-contaminated soil.</title>
        <authorList>
            <person name="Wang L."/>
            <person name="Chen L."/>
        </authorList>
    </citation>
    <scope>NUCLEOTIDE SEQUENCE [LARGE SCALE GENOMIC DNA]</scope>
    <source>
        <strain evidence="14 15">K101</strain>
    </source>
</reference>
<evidence type="ECO:0000259" key="12">
    <source>
        <dbReference type="PROSITE" id="PS50111"/>
    </source>
</evidence>
<dbReference type="SMART" id="SM00283">
    <property type="entry name" value="MA"/>
    <property type="match status" value="1"/>
</dbReference>
<comment type="caution">
    <text evidence="14">The sequence shown here is derived from an EMBL/GenBank/DDBJ whole genome shotgun (WGS) entry which is preliminary data.</text>
</comment>
<dbReference type="InterPro" id="IPR033479">
    <property type="entry name" value="dCache_1"/>
</dbReference>
<keyword evidence="15" id="KW-1185">Reference proteome</keyword>
<evidence type="ECO:0000256" key="6">
    <source>
        <dbReference type="ARBA" id="ARBA00023136"/>
    </source>
</evidence>
<dbReference type="Gene3D" id="6.10.340.10">
    <property type="match status" value="1"/>
</dbReference>
<evidence type="ECO:0000256" key="3">
    <source>
        <dbReference type="ARBA" id="ARBA00022500"/>
    </source>
</evidence>
<feature type="domain" description="HAMP" evidence="13">
    <location>
        <begin position="342"/>
        <end position="394"/>
    </location>
</feature>
<keyword evidence="4 11" id="KW-0812">Transmembrane</keyword>
<feature type="domain" description="Methyl-accepting transducer" evidence="12">
    <location>
        <begin position="458"/>
        <end position="687"/>
    </location>
</feature>
<evidence type="ECO:0000256" key="8">
    <source>
        <dbReference type="PROSITE-ProRule" id="PRU00284"/>
    </source>
</evidence>
<keyword evidence="6 11" id="KW-0472">Membrane</keyword>
<keyword evidence="8" id="KW-0807">Transducer</keyword>
<comment type="subcellular location">
    <subcellularLocation>
        <location evidence="1">Cell membrane</location>
        <topology evidence="1">Multi-pass membrane protein</topology>
    </subcellularLocation>
</comment>
<keyword evidence="5 11" id="KW-1133">Transmembrane helix</keyword>
<dbReference type="Pfam" id="PF02743">
    <property type="entry name" value="dCache_1"/>
    <property type="match status" value="1"/>
</dbReference>
<dbReference type="SUPFAM" id="SSF158472">
    <property type="entry name" value="HAMP domain-like"/>
    <property type="match status" value="1"/>
</dbReference>
<evidence type="ECO:0000256" key="2">
    <source>
        <dbReference type="ARBA" id="ARBA00022475"/>
    </source>
</evidence>
<evidence type="ECO:0000256" key="10">
    <source>
        <dbReference type="SAM" id="MobiDB-lite"/>
    </source>
</evidence>
<dbReference type="CDD" id="cd12913">
    <property type="entry name" value="PDC1_MCP_like"/>
    <property type="match status" value="1"/>
</dbReference>
<feature type="transmembrane region" description="Helical" evidence="11">
    <location>
        <begin position="317"/>
        <end position="339"/>
    </location>
</feature>
<dbReference type="GO" id="GO:0006935">
    <property type="term" value="P:chemotaxis"/>
    <property type="evidence" value="ECO:0007669"/>
    <property type="project" value="UniProtKB-KW"/>
</dbReference>
<evidence type="ECO:0000256" key="4">
    <source>
        <dbReference type="ARBA" id="ARBA00022692"/>
    </source>
</evidence>
<comment type="similarity">
    <text evidence="7">Belongs to the methyl-accepting chemotaxis (MCP) protein family.</text>
</comment>
<keyword evidence="2" id="KW-1003">Cell membrane</keyword>
<dbReference type="AlphaFoldDB" id="A0A2T4HPE0"/>
<feature type="domain" description="HAMP" evidence="13">
    <location>
        <begin position="409"/>
        <end position="453"/>
    </location>
</feature>
<dbReference type="InterPro" id="IPR004089">
    <property type="entry name" value="MCPsignal_dom"/>
</dbReference>
<protein>
    <submittedName>
        <fullName evidence="14">Methyl-accepting chemotaxis protein</fullName>
    </submittedName>
</protein>
<evidence type="ECO:0000256" key="7">
    <source>
        <dbReference type="ARBA" id="ARBA00029447"/>
    </source>
</evidence>
<organism evidence="14 15">
    <name type="scientific">Edaphosphingomonas fennica</name>
    <dbReference type="NCBI Taxonomy" id="114404"/>
    <lineage>
        <taxon>Bacteria</taxon>
        <taxon>Pseudomonadati</taxon>
        <taxon>Pseudomonadota</taxon>
        <taxon>Alphaproteobacteria</taxon>
        <taxon>Sphingomonadales</taxon>
        <taxon>Rhizorhabdaceae</taxon>
        <taxon>Edaphosphingomonas</taxon>
    </lineage>
</organism>
<dbReference type="GO" id="GO:0007165">
    <property type="term" value="P:signal transduction"/>
    <property type="evidence" value="ECO:0007669"/>
    <property type="project" value="UniProtKB-KW"/>
</dbReference>
<dbReference type="GO" id="GO:0005886">
    <property type="term" value="C:plasma membrane"/>
    <property type="evidence" value="ECO:0007669"/>
    <property type="project" value="UniProtKB-SubCell"/>
</dbReference>
<dbReference type="CDD" id="cd06225">
    <property type="entry name" value="HAMP"/>
    <property type="match status" value="1"/>
</dbReference>
<gene>
    <name evidence="14" type="ORF">CV103_16915</name>
</gene>
<dbReference type="PROSITE" id="PS50885">
    <property type="entry name" value="HAMP"/>
    <property type="match status" value="2"/>
</dbReference>
<evidence type="ECO:0000259" key="13">
    <source>
        <dbReference type="PROSITE" id="PS50885"/>
    </source>
</evidence>
<dbReference type="InterPro" id="IPR051310">
    <property type="entry name" value="MCP_chemotaxis"/>
</dbReference>
<dbReference type="Proteomes" id="UP000241206">
    <property type="component" value="Unassembled WGS sequence"/>
</dbReference>
<dbReference type="PANTHER" id="PTHR43531:SF11">
    <property type="entry name" value="METHYL-ACCEPTING CHEMOTAXIS PROTEIN 3"/>
    <property type="match status" value="1"/>
</dbReference>
<name>A0A2T4HPE0_9SPHN</name>
<keyword evidence="9" id="KW-0175">Coiled coil</keyword>
<dbReference type="RefSeq" id="WP_107395627.1">
    <property type="nucleotide sequence ID" value="NZ_PHHF01000071.1"/>
</dbReference>
<keyword evidence="3" id="KW-0145">Chemotaxis</keyword>
<accession>A0A2T4HPE0</accession>
<dbReference type="Pfam" id="PF00015">
    <property type="entry name" value="MCPsignal"/>
    <property type="match status" value="1"/>
</dbReference>
<dbReference type="PANTHER" id="PTHR43531">
    <property type="entry name" value="PROTEIN ICFG"/>
    <property type="match status" value="1"/>
</dbReference>